<protein>
    <submittedName>
        <fullName evidence="1">Uncharacterized protein</fullName>
    </submittedName>
</protein>
<dbReference type="Proteomes" id="UP000005237">
    <property type="component" value="Unassembled WGS sequence"/>
</dbReference>
<evidence type="ECO:0000313" key="2">
    <source>
        <dbReference type="Proteomes" id="UP000005237"/>
    </source>
</evidence>
<reference evidence="1" key="2">
    <citation type="submission" date="2022-06" db="UniProtKB">
        <authorList>
            <consortium name="EnsemblMetazoa"/>
        </authorList>
    </citation>
    <scope>IDENTIFICATION</scope>
    <source>
        <strain evidence="1">DF5081</strain>
    </source>
</reference>
<sequence length="76" mass="8781">MKMKNSEFCRNIGKENYKIGNFRRNSEEKFSFPRKPAGEKLDGRRTTLRTLTDVVNHATSKGMLVRSLKLTSIFVT</sequence>
<proteinExistence type="predicted"/>
<accession>A0A8R1I317</accession>
<name>A0A8R1I317_CAEJA</name>
<dbReference type="EnsemblMetazoa" id="CJA19664a.1">
    <property type="protein sequence ID" value="CJA19664a.1"/>
    <property type="gene ID" value="WBGene00175235"/>
</dbReference>
<reference evidence="2" key="1">
    <citation type="submission" date="2010-08" db="EMBL/GenBank/DDBJ databases">
        <authorList>
            <consortium name="Caenorhabditis japonica Sequencing Consortium"/>
            <person name="Wilson R.K."/>
        </authorList>
    </citation>
    <scope>NUCLEOTIDE SEQUENCE [LARGE SCALE GENOMIC DNA]</scope>
    <source>
        <strain evidence="2">DF5081</strain>
    </source>
</reference>
<organism evidence="1 2">
    <name type="scientific">Caenorhabditis japonica</name>
    <dbReference type="NCBI Taxonomy" id="281687"/>
    <lineage>
        <taxon>Eukaryota</taxon>
        <taxon>Metazoa</taxon>
        <taxon>Ecdysozoa</taxon>
        <taxon>Nematoda</taxon>
        <taxon>Chromadorea</taxon>
        <taxon>Rhabditida</taxon>
        <taxon>Rhabditina</taxon>
        <taxon>Rhabditomorpha</taxon>
        <taxon>Rhabditoidea</taxon>
        <taxon>Rhabditidae</taxon>
        <taxon>Peloderinae</taxon>
        <taxon>Caenorhabditis</taxon>
    </lineage>
</organism>
<keyword evidence="2" id="KW-1185">Reference proteome</keyword>
<dbReference type="AlphaFoldDB" id="A0A8R1I317"/>
<evidence type="ECO:0000313" key="1">
    <source>
        <dbReference type="EnsemblMetazoa" id="CJA19664a.1"/>
    </source>
</evidence>